<dbReference type="GO" id="GO:0008270">
    <property type="term" value="F:zinc ion binding"/>
    <property type="evidence" value="ECO:0007669"/>
    <property type="project" value="InterPro"/>
</dbReference>
<dbReference type="PANTHER" id="PTHR11022:SF74">
    <property type="entry name" value="PEPTIDOGLYCAN-RECOGNITION PROTEIN SA"/>
    <property type="match status" value="1"/>
</dbReference>
<dbReference type="CDD" id="cd06583">
    <property type="entry name" value="PGRP"/>
    <property type="match status" value="1"/>
</dbReference>
<dbReference type="OrthoDB" id="10001926at2759"/>
<proteinExistence type="inferred from homology"/>
<evidence type="ECO:0000259" key="6">
    <source>
        <dbReference type="SMART" id="SM00644"/>
    </source>
</evidence>
<dbReference type="InterPro" id="IPR036505">
    <property type="entry name" value="Amidase/PGRP_sf"/>
</dbReference>
<keyword evidence="9" id="KW-1185">Reference proteome</keyword>
<keyword evidence="3" id="KW-0399">Innate immunity</keyword>
<sequence>MNIINIKADFSEENRLPNFINYDIPCFIDFGSEDTAMIFFTAIFVLGLTLADASCPSIVSKKEWGGLKPIHVSYLLRPVDLVIIQHTVTPFCSTDGTCTEAARSIQNYQVDELGYWDIGMSFLVGGNGKIYEGCGWLHVGAHTYGYNSKSIGISFIGNYNDDDPTSTQLESVKELLRCGVEEGHLSADYKVVGHKQLIATQSPGRRLYQVIRTWPEWLEDVTSIKNKS</sequence>
<feature type="domain" description="Peptidoglycan recognition protein family" evidence="7">
    <location>
        <begin position="56"/>
        <end position="198"/>
    </location>
</feature>
<evidence type="ECO:0000256" key="5">
    <source>
        <dbReference type="ARBA" id="ARBA00069708"/>
    </source>
</evidence>
<dbReference type="InterPro" id="IPR015510">
    <property type="entry name" value="PGRP"/>
</dbReference>
<dbReference type="PANTHER" id="PTHR11022">
    <property type="entry name" value="PEPTIDOGLYCAN RECOGNITION PROTEIN"/>
    <property type="match status" value="1"/>
</dbReference>
<organism evidence="8 9">
    <name type="scientific">Pieris macdunnoughi</name>
    <dbReference type="NCBI Taxonomy" id="345717"/>
    <lineage>
        <taxon>Eukaryota</taxon>
        <taxon>Metazoa</taxon>
        <taxon>Ecdysozoa</taxon>
        <taxon>Arthropoda</taxon>
        <taxon>Hexapoda</taxon>
        <taxon>Insecta</taxon>
        <taxon>Pterygota</taxon>
        <taxon>Neoptera</taxon>
        <taxon>Endopterygota</taxon>
        <taxon>Lepidoptera</taxon>
        <taxon>Glossata</taxon>
        <taxon>Ditrysia</taxon>
        <taxon>Papilionoidea</taxon>
        <taxon>Pieridae</taxon>
        <taxon>Pierinae</taxon>
        <taxon>Pieris</taxon>
    </lineage>
</organism>
<dbReference type="GO" id="GO:0045087">
    <property type="term" value="P:innate immune response"/>
    <property type="evidence" value="ECO:0007669"/>
    <property type="project" value="UniProtKB-KW"/>
</dbReference>
<protein>
    <recommendedName>
        <fullName evidence="5">Peptidoglycan recognition protein</fullName>
    </recommendedName>
</protein>
<name>A0A821MFK1_9NEOP</name>
<dbReference type="FunFam" id="3.40.80.10:FF:000001">
    <property type="entry name" value="Peptidoglycan recognition protein 1"/>
    <property type="match status" value="1"/>
</dbReference>
<dbReference type="GO" id="GO:0008745">
    <property type="term" value="F:N-acetylmuramoyl-L-alanine amidase activity"/>
    <property type="evidence" value="ECO:0007669"/>
    <property type="project" value="InterPro"/>
</dbReference>
<dbReference type="InterPro" id="IPR006619">
    <property type="entry name" value="PGRP_domain_met/bac"/>
</dbReference>
<dbReference type="SMART" id="SM00701">
    <property type="entry name" value="PGRP"/>
    <property type="match status" value="1"/>
</dbReference>
<accession>A0A821MFK1</accession>
<dbReference type="Pfam" id="PF01510">
    <property type="entry name" value="Amidase_2"/>
    <property type="match status" value="1"/>
</dbReference>
<dbReference type="Gene3D" id="3.40.80.10">
    <property type="entry name" value="Peptidoglycan recognition protein-like"/>
    <property type="match status" value="1"/>
</dbReference>
<feature type="domain" description="N-acetylmuramoyl-L-alanine amidase" evidence="6">
    <location>
        <begin position="67"/>
        <end position="204"/>
    </location>
</feature>
<evidence type="ECO:0000256" key="3">
    <source>
        <dbReference type="ARBA" id="ARBA00022588"/>
    </source>
</evidence>
<evidence type="ECO:0000313" key="8">
    <source>
        <dbReference type="EMBL" id="CAF4765916.1"/>
    </source>
</evidence>
<dbReference type="Proteomes" id="UP000663880">
    <property type="component" value="Unassembled WGS sequence"/>
</dbReference>
<dbReference type="SMART" id="SM00644">
    <property type="entry name" value="Ami_2"/>
    <property type="match status" value="1"/>
</dbReference>
<evidence type="ECO:0000256" key="1">
    <source>
        <dbReference type="ARBA" id="ARBA00007553"/>
    </source>
</evidence>
<gene>
    <name evidence="8" type="ORF">PMACD_LOCUS1549</name>
</gene>
<comment type="caution">
    <text evidence="8">The sequence shown here is derived from an EMBL/GenBank/DDBJ whole genome shotgun (WGS) entry which is preliminary data.</text>
</comment>
<dbReference type="InterPro" id="IPR002502">
    <property type="entry name" value="Amidase_domain"/>
</dbReference>
<dbReference type="EMBL" id="CAJOBZ010000003">
    <property type="protein sequence ID" value="CAF4765916.1"/>
    <property type="molecule type" value="Genomic_DNA"/>
</dbReference>
<dbReference type="SUPFAM" id="SSF55846">
    <property type="entry name" value="N-acetylmuramoyl-L-alanine amidase-like"/>
    <property type="match status" value="1"/>
</dbReference>
<evidence type="ECO:0000256" key="4">
    <source>
        <dbReference type="ARBA" id="ARBA00022859"/>
    </source>
</evidence>
<evidence type="ECO:0000256" key="2">
    <source>
        <dbReference type="ARBA" id="ARBA00011245"/>
    </source>
</evidence>
<comment type="similarity">
    <text evidence="1">Belongs to the N-acetylmuramoyl-L-alanine amidase 2 family.</text>
</comment>
<dbReference type="GO" id="GO:0009253">
    <property type="term" value="P:peptidoglycan catabolic process"/>
    <property type="evidence" value="ECO:0007669"/>
    <property type="project" value="InterPro"/>
</dbReference>
<comment type="subunit">
    <text evidence="2">Monomer.</text>
</comment>
<evidence type="ECO:0000259" key="7">
    <source>
        <dbReference type="SMART" id="SM00701"/>
    </source>
</evidence>
<dbReference type="AlphaFoldDB" id="A0A821MFK1"/>
<keyword evidence="4" id="KW-0391">Immunity</keyword>
<evidence type="ECO:0000313" key="9">
    <source>
        <dbReference type="Proteomes" id="UP000663880"/>
    </source>
</evidence>
<reference evidence="8" key="1">
    <citation type="submission" date="2021-02" db="EMBL/GenBank/DDBJ databases">
        <authorList>
            <person name="Steward A R."/>
        </authorList>
    </citation>
    <scope>NUCLEOTIDE SEQUENCE</scope>
</reference>